<protein>
    <recommendedName>
        <fullName evidence="2">Integrase</fullName>
    </recommendedName>
</protein>
<name>A0AB39BZG2_9CAUD</name>
<dbReference type="GO" id="GO:0075713">
    <property type="term" value="P:establishment of integrated proviral latency"/>
    <property type="evidence" value="ECO:0007669"/>
    <property type="project" value="UniProtKB-KW"/>
</dbReference>
<keyword evidence="6" id="KW-1179">Viral genome integration</keyword>
<dbReference type="InterPro" id="IPR013762">
    <property type="entry name" value="Integrase-like_cat_sf"/>
</dbReference>
<dbReference type="PANTHER" id="PTHR30349">
    <property type="entry name" value="PHAGE INTEGRASE-RELATED"/>
    <property type="match status" value="1"/>
</dbReference>
<keyword evidence="6" id="KW-1160">Virus entry into host cell</keyword>
<evidence type="ECO:0000256" key="5">
    <source>
        <dbReference type="ARBA" id="ARBA00023172"/>
    </source>
</evidence>
<keyword evidence="6" id="KW-0229">DNA integration</keyword>
<dbReference type="InterPro" id="IPR050090">
    <property type="entry name" value="Tyrosine_recombinase_XerCD"/>
</dbReference>
<evidence type="ECO:0000256" key="6">
    <source>
        <dbReference type="ARBA" id="ARBA00023195"/>
    </source>
</evidence>
<keyword evidence="5" id="KW-0233">DNA recombination</keyword>
<evidence type="ECO:0000256" key="3">
    <source>
        <dbReference type="ARBA" id="ARBA00022679"/>
    </source>
</evidence>
<dbReference type="GO" id="GO:0015074">
    <property type="term" value="P:DNA integration"/>
    <property type="evidence" value="ECO:0007669"/>
    <property type="project" value="InterPro"/>
</dbReference>
<evidence type="ECO:0000256" key="1">
    <source>
        <dbReference type="ARBA" id="ARBA00008857"/>
    </source>
</evidence>
<feature type="domain" description="Tyr recombinase" evidence="7">
    <location>
        <begin position="278"/>
        <end position="454"/>
    </location>
</feature>
<evidence type="ECO:0000256" key="4">
    <source>
        <dbReference type="ARBA" id="ARBA00022801"/>
    </source>
</evidence>
<dbReference type="GO" id="GO:0016787">
    <property type="term" value="F:hydrolase activity"/>
    <property type="evidence" value="ECO:0007669"/>
    <property type="project" value="UniProtKB-KW"/>
</dbReference>
<dbReference type="Gene3D" id="1.10.443.10">
    <property type="entry name" value="Intergrase catalytic core"/>
    <property type="match status" value="1"/>
</dbReference>
<dbReference type="SUPFAM" id="SSF56349">
    <property type="entry name" value="DNA breaking-rejoining enzymes"/>
    <property type="match status" value="1"/>
</dbReference>
<dbReference type="InterPro" id="IPR002104">
    <property type="entry name" value="Integrase_catalytic"/>
</dbReference>
<keyword evidence="4" id="KW-0378">Hydrolase</keyword>
<dbReference type="PROSITE" id="PS51898">
    <property type="entry name" value="TYR_RECOMBINASE"/>
    <property type="match status" value="1"/>
</dbReference>
<sequence length="468" mass="53847">MIRTGILTFPPAPCLNSATAKRNGRLSDCYYWLLFANQHDPSSVRQKTSYLPWRLCLLALRVESWGLSLRSFATVSCRFCLFLKVRCYNVASRPVHVANPMGTITTRKRKDGATRYTAQIRIMQKGATVYTESQTFDRKATAQAWIKKRETELAEPGAIAKAKRSGATVKEMIEKYLEEYEKIRPLGKTKRATLKAIGDTWLGSLKDIEVTSQALVEYGNRRMQEDGIQAQTVGNDLAHLGAVLAVARPAWGYDIDPMAMPDARRVLRKMGAVSKSKERTRRPSKDELDRLLSYFCEMRDRRKQQIDMVRVVVFALFSTRRQEEITRIRWDAMREEDQSVLITDMKNPGQKFGNDVWCHVPDEAWRILQSMPKVSEFVFPYNARSVSASFTRACRFLEIDDLHFHDLRHDGVSRLFELGWDIPRAASVSGHRDWNSMRRYTHLRGKGDPYENWAWLERVITGPVIGAR</sequence>
<dbReference type="Pfam" id="PF00589">
    <property type="entry name" value="Phage_integrase"/>
    <property type="match status" value="1"/>
</dbReference>
<proteinExistence type="inferred from homology"/>
<dbReference type="GO" id="GO:0003677">
    <property type="term" value="F:DNA binding"/>
    <property type="evidence" value="ECO:0007669"/>
    <property type="project" value="InterPro"/>
</dbReference>
<evidence type="ECO:0000256" key="2">
    <source>
        <dbReference type="ARBA" id="ARBA00016082"/>
    </source>
</evidence>
<keyword evidence="3" id="KW-0808">Transferase</keyword>
<accession>A0AB39BZG2</accession>
<reference evidence="8" key="1">
    <citation type="submission" date="2024-06" db="EMBL/GenBank/DDBJ databases">
        <authorList>
            <person name="Agudelo-Romero P."/>
            <person name="Caparros-Martin J.A."/>
            <person name="Sharma A."/>
            <person name="Saladie M."/>
            <person name="Stick S.M."/>
            <person name="O'Gara F."/>
        </authorList>
    </citation>
    <scope>NUCLEOTIDE SEQUENCE</scope>
    <source>
        <strain evidence="8">VContig1</strain>
    </source>
</reference>
<dbReference type="InterPro" id="IPR011010">
    <property type="entry name" value="DNA_brk_join_enz"/>
</dbReference>
<dbReference type="GO" id="GO:0016740">
    <property type="term" value="F:transferase activity"/>
    <property type="evidence" value="ECO:0007669"/>
    <property type="project" value="UniProtKB-KW"/>
</dbReference>
<dbReference type="EMBL" id="PP986815">
    <property type="protein sequence ID" value="XDI97817.1"/>
    <property type="molecule type" value="Genomic_DNA"/>
</dbReference>
<dbReference type="PANTHER" id="PTHR30349:SF94">
    <property type="entry name" value="INTEGRASE_RECOMBINASE HI_1414-RELATED"/>
    <property type="match status" value="1"/>
</dbReference>
<dbReference type="GO" id="GO:0044826">
    <property type="term" value="P:viral genome integration into host DNA"/>
    <property type="evidence" value="ECO:0007669"/>
    <property type="project" value="UniProtKB-KW"/>
</dbReference>
<dbReference type="GO" id="GO:0006310">
    <property type="term" value="P:DNA recombination"/>
    <property type="evidence" value="ECO:0007669"/>
    <property type="project" value="UniProtKB-KW"/>
</dbReference>
<evidence type="ECO:0000313" key="8">
    <source>
        <dbReference type="EMBL" id="XDI97817.1"/>
    </source>
</evidence>
<comment type="similarity">
    <text evidence="1">Belongs to the 'phage' integrase family.</text>
</comment>
<organism evidence="8">
    <name type="scientific">Pakpunavirus sp</name>
    <dbReference type="NCBI Taxonomy" id="2833053"/>
    <lineage>
        <taxon>Viruses</taxon>
        <taxon>Duplodnaviria</taxon>
        <taxon>Heunggongvirae</taxon>
        <taxon>Uroviricota</taxon>
        <taxon>Caudoviricetes</taxon>
        <taxon>Vandenendeviridae</taxon>
        <taxon>Skurskavirinae</taxon>
        <taxon>Pakpunavirus</taxon>
    </lineage>
</organism>
<evidence type="ECO:0000259" key="7">
    <source>
        <dbReference type="PROSITE" id="PS51898"/>
    </source>
</evidence>